<evidence type="ECO:0000256" key="2">
    <source>
        <dbReference type="ARBA" id="ARBA00004651"/>
    </source>
</evidence>
<keyword evidence="6 13" id="KW-0812">Transmembrane</keyword>
<comment type="caution">
    <text evidence="15">The sequence shown here is derived from an EMBL/GenBank/DDBJ whole genome shotgun (WGS) entry which is preliminary data.</text>
</comment>
<feature type="transmembrane region" description="Helical" evidence="14">
    <location>
        <begin position="241"/>
        <end position="262"/>
    </location>
</feature>
<dbReference type="GO" id="GO:0043190">
    <property type="term" value="C:ATP-binding cassette (ABC) transporter complex"/>
    <property type="evidence" value="ECO:0007669"/>
    <property type="project" value="InterPro"/>
</dbReference>
<keyword evidence="5" id="KW-1003">Cell membrane</keyword>
<dbReference type="Gene3D" id="1.10.3470.10">
    <property type="entry name" value="ABC transporter involved in vitamin B12 uptake, BtuC"/>
    <property type="match status" value="1"/>
</dbReference>
<keyword evidence="7" id="KW-0862">Zinc</keyword>
<accession>A0A8J7CH73</accession>
<gene>
    <name evidence="15" type="ORF">ICN82_06870</name>
</gene>
<protein>
    <recommendedName>
        <fullName evidence="12">High-affinity zinc uptake system membrane protein ZnuB</fullName>
    </recommendedName>
</protein>
<keyword evidence="11 14" id="KW-0472">Membrane</keyword>
<dbReference type="PANTHER" id="PTHR30477:SF23">
    <property type="entry name" value="HIGH-AFFINITY ZINC UPTAKE SYSTEM MEMBRANE PROTEIN ZNUB"/>
    <property type="match status" value="1"/>
</dbReference>
<dbReference type="InterPro" id="IPR037294">
    <property type="entry name" value="ABC_BtuC-like"/>
</dbReference>
<proteinExistence type="inferred from homology"/>
<keyword evidence="8" id="KW-0864">Zinc transport</keyword>
<dbReference type="GO" id="GO:0006829">
    <property type="term" value="P:zinc ion transport"/>
    <property type="evidence" value="ECO:0007669"/>
    <property type="project" value="UniProtKB-KW"/>
</dbReference>
<dbReference type="InterPro" id="IPR001626">
    <property type="entry name" value="ABC_TroCD"/>
</dbReference>
<evidence type="ECO:0000256" key="14">
    <source>
        <dbReference type="SAM" id="Phobius"/>
    </source>
</evidence>
<comment type="similarity">
    <text evidence="3 13">Belongs to the ABC-3 integral membrane protein family.</text>
</comment>
<evidence type="ECO:0000256" key="8">
    <source>
        <dbReference type="ARBA" id="ARBA00022906"/>
    </source>
</evidence>
<dbReference type="RefSeq" id="WP_193181073.1">
    <property type="nucleotide sequence ID" value="NZ_JACVXA010000013.1"/>
</dbReference>
<dbReference type="GO" id="GO:0010043">
    <property type="term" value="P:response to zinc ion"/>
    <property type="evidence" value="ECO:0007669"/>
    <property type="project" value="TreeGrafter"/>
</dbReference>
<reference evidence="15" key="1">
    <citation type="submission" date="2020-09" db="EMBL/GenBank/DDBJ databases">
        <title>A novel bacterium of genus Mangrovicoccus, isolated from South China Sea.</title>
        <authorList>
            <person name="Huang H."/>
            <person name="Mo K."/>
            <person name="Hu Y."/>
        </authorList>
    </citation>
    <scope>NUCLEOTIDE SEQUENCE</scope>
    <source>
        <strain evidence="15">HB182678</strain>
    </source>
</reference>
<evidence type="ECO:0000256" key="5">
    <source>
        <dbReference type="ARBA" id="ARBA00022475"/>
    </source>
</evidence>
<dbReference type="GO" id="GO:0055085">
    <property type="term" value="P:transmembrane transport"/>
    <property type="evidence" value="ECO:0007669"/>
    <property type="project" value="InterPro"/>
</dbReference>
<evidence type="ECO:0000256" key="4">
    <source>
        <dbReference type="ARBA" id="ARBA00022448"/>
    </source>
</evidence>
<evidence type="ECO:0000256" key="7">
    <source>
        <dbReference type="ARBA" id="ARBA00022833"/>
    </source>
</evidence>
<evidence type="ECO:0000256" key="11">
    <source>
        <dbReference type="ARBA" id="ARBA00023136"/>
    </source>
</evidence>
<feature type="transmembrane region" description="Helical" evidence="14">
    <location>
        <begin position="127"/>
        <end position="147"/>
    </location>
</feature>
<comment type="subcellular location">
    <subcellularLocation>
        <location evidence="2 13">Cell membrane</location>
        <topology evidence="2 13">Multi-pass membrane protein</topology>
    </subcellularLocation>
</comment>
<evidence type="ECO:0000256" key="9">
    <source>
        <dbReference type="ARBA" id="ARBA00022989"/>
    </source>
</evidence>
<dbReference type="PANTHER" id="PTHR30477">
    <property type="entry name" value="ABC-TRANSPORTER METAL-BINDING PROTEIN"/>
    <property type="match status" value="1"/>
</dbReference>
<feature type="transmembrane region" description="Helical" evidence="14">
    <location>
        <begin position="43"/>
        <end position="74"/>
    </location>
</feature>
<evidence type="ECO:0000256" key="1">
    <source>
        <dbReference type="ARBA" id="ARBA00002313"/>
    </source>
</evidence>
<evidence type="ECO:0000313" key="16">
    <source>
        <dbReference type="Proteomes" id="UP000609121"/>
    </source>
</evidence>
<dbReference type="SUPFAM" id="SSF81345">
    <property type="entry name" value="ABC transporter involved in vitamin B12 uptake, BtuC"/>
    <property type="match status" value="1"/>
</dbReference>
<keyword evidence="10" id="KW-0406">Ion transport</keyword>
<comment type="function">
    <text evidence="1">Involved in the high-affinity zinc uptake transport system.</text>
</comment>
<dbReference type="AlphaFoldDB" id="A0A8J7CH73"/>
<evidence type="ECO:0000256" key="3">
    <source>
        <dbReference type="ARBA" id="ARBA00008034"/>
    </source>
</evidence>
<feature type="transmembrane region" description="Helical" evidence="14">
    <location>
        <begin position="12"/>
        <end position="31"/>
    </location>
</feature>
<feature type="transmembrane region" description="Helical" evidence="14">
    <location>
        <begin position="176"/>
        <end position="203"/>
    </location>
</feature>
<evidence type="ECO:0000313" key="15">
    <source>
        <dbReference type="EMBL" id="MBE3637920.1"/>
    </source>
</evidence>
<sequence>MSLLDNFLIRAALAGLGVALAAAPLGCFVIWRRMAYFGDATSHAAILGVALALAVDLPIFGGVLLCCLLMATLVSGLTGRGHGSDTILGVAAHSALALGLVAVSLIPGIRIDLSSYLFGDILAVGRADLAVIWGGAALILGLLGWRWSRLLTATLNADLARAGGIDPGREERVLTFALALAVAVAIKVVGALLITALLLIPAAAARPFSRTPETMAMLAAGLGAAAALGGLRLSYLADTPAGPTVVATAAGIFAFSVSLAALRRRARRD</sequence>
<evidence type="ECO:0000256" key="10">
    <source>
        <dbReference type="ARBA" id="ARBA00023065"/>
    </source>
</evidence>
<dbReference type="EMBL" id="JACVXA010000013">
    <property type="protein sequence ID" value="MBE3637920.1"/>
    <property type="molecule type" value="Genomic_DNA"/>
</dbReference>
<dbReference type="Proteomes" id="UP000609121">
    <property type="component" value="Unassembled WGS sequence"/>
</dbReference>
<keyword evidence="16" id="KW-1185">Reference proteome</keyword>
<organism evidence="15 16">
    <name type="scientific">Mangrovicoccus algicola</name>
    <dbReference type="NCBI Taxonomy" id="2771008"/>
    <lineage>
        <taxon>Bacteria</taxon>
        <taxon>Pseudomonadati</taxon>
        <taxon>Pseudomonadota</taxon>
        <taxon>Alphaproteobacteria</taxon>
        <taxon>Rhodobacterales</taxon>
        <taxon>Paracoccaceae</taxon>
        <taxon>Mangrovicoccus</taxon>
    </lineage>
</organism>
<evidence type="ECO:0000256" key="6">
    <source>
        <dbReference type="ARBA" id="ARBA00022692"/>
    </source>
</evidence>
<keyword evidence="9 14" id="KW-1133">Transmembrane helix</keyword>
<evidence type="ECO:0000256" key="12">
    <source>
        <dbReference type="ARBA" id="ARBA00040080"/>
    </source>
</evidence>
<evidence type="ECO:0000256" key="13">
    <source>
        <dbReference type="RuleBase" id="RU003943"/>
    </source>
</evidence>
<keyword evidence="4 13" id="KW-0813">Transport</keyword>
<dbReference type="Pfam" id="PF00950">
    <property type="entry name" value="ABC-3"/>
    <property type="match status" value="1"/>
</dbReference>
<feature type="transmembrane region" description="Helical" evidence="14">
    <location>
        <begin position="86"/>
        <end position="106"/>
    </location>
</feature>
<name>A0A8J7CH73_9RHOB</name>